<dbReference type="Proteomes" id="UP000318528">
    <property type="component" value="Unassembled WGS sequence"/>
</dbReference>
<proteinExistence type="predicted"/>
<reference evidence="2 3" key="1">
    <citation type="submission" date="2019-07" db="EMBL/GenBank/DDBJ databases">
        <title>Novel species of Flavobacterium.</title>
        <authorList>
            <person name="Liu Q."/>
            <person name="Xin Y.-H."/>
        </authorList>
    </citation>
    <scope>NUCLEOTIDE SEQUENCE [LARGE SCALE GENOMIC DNA]</scope>
    <source>
        <strain evidence="2 3">GSP39</strain>
    </source>
</reference>
<accession>A0ABY3CEQ1</accession>
<gene>
    <name evidence="2" type="ORF">FNW12_16945</name>
</gene>
<evidence type="ECO:0000256" key="1">
    <source>
        <dbReference type="SAM" id="MobiDB-lite"/>
    </source>
</evidence>
<feature type="compositionally biased region" description="Basic and acidic residues" evidence="1">
    <location>
        <begin position="27"/>
        <end position="37"/>
    </location>
</feature>
<name>A0ABY3CEQ1_9FLAO</name>
<keyword evidence="3" id="KW-1185">Reference proteome</keyword>
<evidence type="ECO:0000313" key="3">
    <source>
        <dbReference type="Proteomes" id="UP000318528"/>
    </source>
</evidence>
<evidence type="ECO:0000313" key="2">
    <source>
        <dbReference type="EMBL" id="TRX01660.1"/>
    </source>
</evidence>
<organism evidence="2 3">
    <name type="scientific">Flavobacterium gawalongense</name>
    <dbReference type="NCBI Taxonomy" id="2594432"/>
    <lineage>
        <taxon>Bacteria</taxon>
        <taxon>Pseudomonadati</taxon>
        <taxon>Bacteroidota</taxon>
        <taxon>Flavobacteriia</taxon>
        <taxon>Flavobacteriales</taxon>
        <taxon>Flavobacteriaceae</taxon>
        <taxon>Flavobacterium</taxon>
    </lineage>
</organism>
<feature type="region of interest" description="Disordered" evidence="1">
    <location>
        <begin position="1"/>
        <end position="43"/>
    </location>
</feature>
<comment type="caution">
    <text evidence="2">The sequence shown here is derived from an EMBL/GenBank/DDBJ whole genome shotgun (WGS) entry which is preliminary data.</text>
</comment>
<dbReference type="RefSeq" id="WP_144070569.1">
    <property type="nucleotide sequence ID" value="NZ_VJZN01000048.1"/>
</dbReference>
<sequence>MAKKNFSGGLNSLLGEPKQAEAAAGTEEPKAAKKEITKTSQIGTKDKETRATFIVNEDLLEKMKSLAYWDRVLIKDIVNTAFEEHIARYEKKNGPIKEMPKKQ</sequence>
<protein>
    <submittedName>
        <fullName evidence="2">Uncharacterized protein</fullName>
    </submittedName>
</protein>
<dbReference type="EMBL" id="VJZN01000048">
    <property type="protein sequence ID" value="TRX01660.1"/>
    <property type="molecule type" value="Genomic_DNA"/>
</dbReference>